<proteinExistence type="predicted"/>
<evidence type="ECO:0000256" key="2">
    <source>
        <dbReference type="SAM" id="SignalP"/>
    </source>
</evidence>
<accession>U4R5U1</accession>
<name>U4R5U1_9FIRM</name>
<feature type="chain" id="PRO_5004653852" description="BIG2 domain-containing protein" evidence="2">
    <location>
        <begin position="28"/>
        <end position="1738"/>
    </location>
</feature>
<dbReference type="EMBL" id="ATAY01000009">
    <property type="protein sequence ID" value="EPR14066.1"/>
    <property type="molecule type" value="Genomic_DNA"/>
</dbReference>
<dbReference type="RefSeq" id="WP_020813972.1">
    <property type="nucleotide sequence ID" value="NZ_ATAY01000009.1"/>
</dbReference>
<organism evidence="4 5">
    <name type="scientific">Ruminiclostridium papyrosolvens C7</name>
    <dbReference type="NCBI Taxonomy" id="1330534"/>
    <lineage>
        <taxon>Bacteria</taxon>
        <taxon>Bacillati</taxon>
        <taxon>Bacillota</taxon>
        <taxon>Clostridia</taxon>
        <taxon>Eubacteriales</taxon>
        <taxon>Oscillospiraceae</taxon>
        <taxon>Ruminiclostridium</taxon>
    </lineage>
</organism>
<evidence type="ECO:0000313" key="4">
    <source>
        <dbReference type="EMBL" id="EPR14066.1"/>
    </source>
</evidence>
<evidence type="ECO:0000256" key="1">
    <source>
        <dbReference type="SAM" id="MobiDB-lite"/>
    </source>
</evidence>
<dbReference type="Pfam" id="PF02368">
    <property type="entry name" value="Big_2"/>
    <property type="match status" value="1"/>
</dbReference>
<dbReference type="Proteomes" id="UP000016860">
    <property type="component" value="Unassembled WGS sequence"/>
</dbReference>
<dbReference type="SMART" id="SM00635">
    <property type="entry name" value="BID_2"/>
    <property type="match status" value="1"/>
</dbReference>
<dbReference type="InterPro" id="IPR003343">
    <property type="entry name" value="Big_2"/>
</dbReference>
<dbReference type="Gene3D" id="2.60.40.1080">
    <property type="match status" value="1"/>
</dbReference>
<dbReference type="SUPFAM" id="SSF49373">
    <property type="entry name" value="Invasin/intimin cell-adhesion fragments"/>
    <property type="match status" value="1"/>
</dbReference>
<feature type="region of interest" description="Disordered" evidence="1">
    <location>
        <begin position="774"/>
        <end position="793"/>
    </location>
</feature>
<dbReference type="Gene3D" id="2.130.10.10">
    <property type="entry name" value="YVTN repeat-like/Quinoprotein amine dehydrogenase"/>
    <property type="match status" value="1"/>
</dbReference>
<protein>
    <recommendedName>
        <fullName evidence="3">BIG2 domain-containing protein</fullName>
    </recommendedName>
</protein>
<sequence>MLKAKNVSKVISLTLATIMLFSNLAFAAPSSVAAAAGSLGTPSGAKYSPVQLDSAPTKEMDYYNTQTPAGVTWVTGSTDINFMPKAAIGDVTCAVKDTDDTYWVGTKKGLMRINFKETDQRDIVQYFSGPRYMYGGDDVVTGVALDNNGGVWVRNAKGSVHIRMPEKTMQERTYVYEKLINDINDRRGMVSSNNGFSYDAATDEYYSSYVTTQDNDGLWTAMYAMGEIFRYQTLKATGAENKEIAAAKAAAVRATKAVLLLDFVSGRGNGFPCRSYMLKEEAPLTGMYNNFQTENGFWFEKRLLNESEAYPDPIIDEMKLDGKEPIGIATVRITKDAMNKKGSQVLASSDLFNGLGLSPSSIATFNTVRDAGNKLGTDVVSGNGQVYPLMVDGVNTSPASGNSSDIDPSKIKFRLTTPVYERIPTFFNDLFPASAIAADGYIDDSQIIYKADTSSDEVDGHYALFLTAYKYLCDTAEDSELKDIIVKATTDMTDLILKDDHYYIVDAHGKSTQWSRWLSEYFNDGMDMMKNQPQWQFNVGVDTEGNDHLSYGFEDGPLNALEVMAALKTAVYIAKDADPVKYADKVTTYEAAYDLCYESPYSGGGVNNDKGYINGKGYIDMANEYSERRIIRQATDAYNNNDNVPVTQFEEKFRGNKTANAVLHNDWTQYVNYSDEELGWFPVYSLLILETDPQRKAQIVSAYDQWYENQEEREENPFYTFLYQLAHPEKTDVDLNSAVRYFYRSPQIRNQSMSVRGDRQDVFFIEPCERDKTTSQTNYALPPDERSISKNNSNPFTRYQGFTAQSYSNYSSGSLDCGTVFTLSYWFGRYYGMITEKADGKYYTKKNLTTELTSGQAANGTSIDLVLKASDNGSPISRVIVDFYADGKYIGRGRTDENGEAKLTTDVNASSSYSATTTERLVGKNMYLMATSSASPINGRMVKMAIPENCEMVVGESRSIETLILPGSSTDRTLTWSSSDETKAVVDKYGRVTALAAGNVTIKAETTVEKISSEAVINIVTSATKGVVNKSAVSYTASNAATAEDNLQKLVDRYTLAEASADVNVPEAVKNYIADTSTGGATEVTDAQGTTWKVESYGIVRTQANETNDRDKVQYFMNERYLPAGTIGLIVSDNNNGIWVVSDNGVTHIRMETMSYQEKAIVMSDASQKYVSRRGMVSEAFKDATSPNGWNPRETDNDGLWTSMYGVGELYRYAELKKAFEAGDATVTQQMVDDAKAVATKSAEAVLLLGNISMRTGTVDAKVRYMTNDSNQMSGNALLKGKDYAVFSPVVGPAGGDRFGTNHNQGAQDVFNPVTLLDWLDPRTAPEGTEFETRKRSLSGFIARTYRLAGLDSEDAGAGSYNDGYYYDVTGNTATCLDTTSNKVKWEKLAGVTVDASGTVPERLAKLYNTVTNPLTGQPFSKDDIIYKGDTSTDELIGHLFIYKVAYDVLGAEDPELKQIIADTVRNLAKHYVENGYGLKDATGQSTTWGKTDRDYFNNSYAWEDCSLSAMVVLNAFKLAGYVTGEQRWEDEYRMLALEAPYEYANLAGEYWERWVYYAIEDGCDANNQEEINEWIQQNLNYSDEEMAMLAYYLIFQMESDNTLLERYRTGLDAWWNSMKYSENPLWYYIYQLAYPETIVKDAYGNNLIDTASWALKRHPVDTITWKTYTVGRPGVTQDGELSKDDAGKITVVPQDERNLHKFNGSTYELDGGNPNKMEGSTTYTLPYWLGRYHNMIE</sequence>
<dbReference type="PATRIC" id="fig|1330534.3.peg.323"/>
<dbReference type="InterPro" id="IPR008964">
    <property type="entry name" value="Invasin/intimin_cell_adhesion"/>
</dbReference>
<dbReference type="STRING" id="1330534.L323_01620"/>
<gene>
    <name evidence="4" type="ORF">L323_01620</name>
</gene>
<feature type="domain" description="BIG2" evidence="3">
    <location>
        <begin position="940"/>
        <end position="1018"/>
    </location>
</feature>
<evidence type="ECO:0000259" key="3">
    <source>
        <dbReference type="SMART" id="SM00635"/>
    </source>
</evidence>
<evidence type="ECO:0000313" key="5">
    <source>
        <dbReference type="Proteomes" id="UP000016860"/>
    </source>
</evidence>
<feature type="signal peptide" evidence="2">
    <location>
        <begin position="1"/>
        <end position="27"/>
    </location>
</feature>
<keyword evidence="2" id="KW-0732">Signal</keyword>
<dbReference type="InterPro" id="IPR015943">
    <property type="entry name" value="WD40/YVTN_repeat-like_dom_sf"/>
</dbReference>
<dbReference type="OrthoDB" id="2077722at2"/>
<comment type="caution">
    <text evidence="4">The sequence shown here is derived from an EMBL/GenBank/DDBJ whole genome shotgun (WGS) entry which is preliminary data.</text>
</comment>
<reference evidence="4 5" key="1">
    <citation type="journal article" date="2013" name="Genome Announc.">
        <title>Draft Genome Sequence of the Cellulolytic Bacterium Clostridium papyrosolvens C7 (ATCC 700395).</title>
        <authorList>
            <person name="Zepeda V."/>
            <person name="Dassa B."/>
            <person name="Borovok I."/>
            <person name="Lamed R."/>
            <person name="Bayer E.A."/>
            <person name="Cate J.H."/>
        </authorList>
    </citation>
    <scope>NUCLEOTIDE SEQUENCE [LARGE SCALE GENOMIC DNA]</scope>
    <source>
        <strain evidence="4 5">C7</strain>
    </source>
</reference>